<dbReference type="Pfam" id="PF20639">
    <property type="entry name" value="Rrn6_K-rich"/>
    <property type="match status" value="1"/>
</dbReference>
<feature type="compositionally biased region" description="Low complexity" evidence="1">
    <location>
        <begin position="365"/>
        <end position="378"/>
    </location>
</feature>
<feature type="compositionally biased region" description="Low complexity" evidence="1">
    <location>
        <begin position="283"/>
        <end position="296"/>
    </location>
</feature>
<organism evidence="3 4">
    <name type="scientific">Malassezia equina</name>
    <dbReference type="NCBI Taxonomy" id="1381935"/>
    <lineage>
        <taxon>Eukaryota</taxon>
        <taxon>Fungi</taxon>
        <taxon>Dikarya</taxon>
        <taxon>Basidiomycota</taxon>
        <taxon>Ustilaginomycotina</taxon>
        <taxon>Malasseziomycetes</taxon>
        <taxon>Malasseziales</taxon>
        <taxon>Malasseziaceae</taxon>
        <taxon>Malassezia</taxon>
    </lineage>
</organism>
<dbReference type="InterPro" id="IPR010750">
    <property type="entry name" value="SGF29_tudor-like_dom"/>
</dbReference>
<dbReference type="Gene3D" id="2.30.30.140">
    <property type="match status" value="2"/>
</dbReference>
<dbReference type="PROSITE" id="PS51518">
    <property type="entry name" value="SGF29_C"/>
    <property type="match status" value="1"/>
</dbReference>
<evidence type="ECO:0000313" key="3">
    <source>
        <dbReference type="EMBL" id="WFD22423.1"/>
    </source>
</evidence>
<dbReference type="PANTHER" id="PTHR21539:SF0">
    <property type="entry name" value="SAGA-ASSOCIATED FACTOR 29"/>
    <property type="match status" value="1"/>
</dbReference>
<dbReference type="GO" id="GO:0016071">
    <property type="term" value="P:mRNA metabolic process"/>
    <property type="evidence" value="ECO:0007669"/>
    <property type="project" value="UniProtKB-ARBA"/>
</dbReference>
<dbReference type="CDD" id="cd20393">
    <property type="entry name" value="Tudor_SGF29_rpt1"/>
    <property type="match status" value="1"/>
</dbReference>
<evidence type="ECO:0000256" key="1">
    <source>
        <dbReference type="SAM" id="MobiDB-lite"/>
    </source>
</evidence>
<keyword evidence="4" id="KW-1185">Reference proteome</keyword>
<sequence length="1283" mass="141018">MSVRGRTERGPLASSEEMQVWQSVRTHLRSLETARSSSLAGYEKLLRANADAKNLDTLYDVVEHSVQDEIRRRKKRSDLPEASLDVKSKMLEPRKSRSASAARVFEENDRVAELQSQLPLQRGRKVAFCQSPREDQASSEEEWILATVMNTIQGDKYRYVVQDAEDESSGGPTWNTTIDSIIPLPTSADTLPSEDYAVGSRVLALYPDTSCFYWATVQGGGPNMQAHSLRSKRRDTDMLQAPYKLMFYDDGADVKQVPAYLVWQHRMDTNPNDNASAGGAPASQMTWQQQMMSQSWNPAPRKKKEKSVKAEASSKKDKPKPPATEKPGAQMTWQQELFQQSKRVGPAFDHAADAKDVQTFGGDCAPSSKTASSGAASTPERRKNNKAKGSAKNRDARAPNTPQKQANAPVAYAGPTFHNSPSAASLPTPKFASRAKSPLSEPASAGPSAAMTPPRDTAVPSPQLQTVDSLLAQMLKSSSDDDTTSTFLGRVERDAAAKTSTLQALDEPGSAALVKCGKPGAGPLSWHVPARFITAPALDAVTQAQHWFPNTGRHAIPFHQPTPVHERALHALSFLRRYHTSIDVPSHVLAKAVLGDEQTELRQSDEGYMHTGPTTIILPGSQGDAWLVCVGGENRTDLCTMDTRILVRTWTTTFVGRITSHAPDETGPRWAVRVLAHVHTGAEVSLQQVDAIATPWDERPVHLVDAHGTLRTWDVAAQKLRESVQLPNDEADRVWMLAAKAGPHIWAASCSNLMTVDVRSSTPANVVASTSHSVDTLRRSKITSICTPSLAWDSPLVAMSTTDVVEYYDARYPSVPLYTWTHRRGFDRSLFLTPLGSTEHAMLCLSSQRNRLRSLYDVRREKASYLNFSMPSMLRAMPMLANEPVSPAPPCFVDMTMLPGWEDWAPVHHGHVLQLEQTMRNALFAQWLGPVTEECVDKHSAASQVLWSSQAQQNESEARNIQDAGPFGELETTHVDFRALFPVAILGWLGTDTPTTLEETLPKRITDVLTSPTELARTPHTLFDRLYHQTETSDRPGSSLLHVNAAAHGPTLLASKASQAALDRVWDIYPTALLAPLVDADAPRATREMMPWLQRRHSAVPDKLSEARMQEAMDVTLATTWVPGPSGSDEPTPHNANWLWDHCTEPVAPEPQPLNLPAGTELSETAKMLLMEWPLRASTSTYSYENPYRGIDLVQPSRPTAAAPRPLPSASQPARPAVIRTRRASRPAMNESPSASQVREPAVPFSQAPASQETPIPQTQLEPGRFAQAPRAPVKKKKRLGGF</sequence>
<evidence type="ECO:0000313" key="4">
    <source>
        <dbReference type="Proteomes" id="UP001214415"/>
    </source>
</evidence>
<evidence type="ECO:0000259" key="2">
    <source>
        <dbReference type="PROSITE" id="PS51518"/>
    </source>
</evidence>
<feature type="compositionally biased region" description="Polar residues" evidence="1">
    <location>
        <begin position="1248"/>
        <end position="1261"/>
    </location>
</feature>
<feature type="region of interest" description="Disordered" evidence="1">
    <location>
        <begin position="359"/>
        <end position="461"/>
    </location>
</feature>
<dbReference type="Pfam" id="PF07039">
    <property type="entry name" value="SGF29_Tudor"/>
    <property type="match status" value="1"/>
</dbReference>
<dbReference type="Pfam" id="PF15365">
    <property type="entry name" value="PNRC"/>
    <property type="match status" value="1"/>
</dbReference>
<reference evidence="3" key="1">
    <citation type="submission" date="2023-03" db="EMBL/GenBank/DDBJ databases">
        <title>Mating type loci evolution in Malassezia.</title>
        <authorList>
            <person name="Coelho M.A."/>
        </authorList>
    </citation>
    <scope>NUCLEOTIDE SEQUENCE</scope>
    <source>
        <strain evidence="3">CBS 12830</strain>
    </source>
</reference>
<proteinExistence type="predicted"/>
<dbReference type="InterPro" id="IPR037802">
    <property type="entry name" value="SGF29"/>
</dbReference>
<feature type="compositionally biased region" description="Basic and acidic residues" evidence="1">
    <location>
        <begin position="307"/>
        <end position="320"/>
    </location>
</feature>
<feature type="compositionally biased region" description="Basic residues" evidence="1">
    <location>
        <begin position="1273"/>
        <end position="1283"/>
    </location>
</feature>
<dbReference type="InterPro" id="IPR047288">
    <property type="entry name" value="Tudor_SGF29_rpt1"/>
</dbReference>
<feature type="region of interest" description="Disordered" evidence="1">
    <location>
        <begin position="1195"/>
        <end position="1283"/>
    </location>
</feature>
<dbReference type="PANTHER" id="PTHR21539">
    <property type="entry name" value="SAGA-ASSOCIATED FACTOR 29"/>
    <property type="match status" value="1"/>
</dbReference>
<gene>
    <name evidence="3" type="ORF">MEQU1_001093</name>
</gene>
<name>A0AAF0EB23_9BASI</name>
<dbReference type="GO" id="GO:0000124">
    <property type="term" value="C:SAGA complex"/>
    <property type="evidence" value="ECO:0007669"/>
    <property type="project" value="InterPro"/>
</dbReference>
<accession>A0AAF0EB23</accession>
<dbReference type="Proteomes" id="UP001214415">
    <property type="component" value="Chromosome 2"/>
</dbReference>
<dbReference type="InterPro" id="IPR048536">
    <property type="entry name" value="Rrn6_K-rich"/>
</dbReference>
<feature type="region of interest" description="Disordered" evidence="1">
    <location>
        <begin position="271"/>
        <end position="329"/>
    </location>
</feature>
<feature type="domain" description="SGF29 C-terminal" evidence="2">
    <location>
        <begin position="116"/>
        <end position="271"/>
    </location>
</feature>
<protein>
    <recommendedName>
        <fullName evidence="2">SGF29 C-terminal domain-containing protein</fullName>
    </recommendedName>
</protein>
<dbReference type="EMBL" id="CP119901">
    <property type="protein sequence ID" value="WFD22423.1"/>
    <property type="molecule type" value="Genomic_DNA"/>
</dbReference>
<dbReference type="InterPro" id="IPR028322">
    <property type="entry name" value="PNRC-like_rgn"/>
</dbReference>